<reference evidence="3" key="2">
    <citation type="submission" date="2013-12" db="EMBL/GenBank/DDBJ databases">
        <authorList>
            <person name="Yu Y."/>
            <person name="Lee S."/>
            <person name="de Baynast K."/>
            <person name="Wissotski M."/>
            <person name="Liu L."/>
            <person name="Talag J."/>
            <person name="Goicoechea J."/>
            <person name="Angelova A."/>
            <person name="Jetty R."/>
            <person name="Kudrna D."/>
            <person name="Golser W."/>
            <person name="Rivera L."/>
            <person name="Zhang J."/>
            <person name="Wing R."/>
        </authorList>
    </citation>
    <scope>NUCLEOTIDE SEQUENCE</scope>
</reference>
<dbReference type="AlphaFoldDB" id="A0A0D9WEE9"/>
<sequence>MARSHLHTPDATNFANTSGEDSIETASAADQQTYRQLHDDVQQRFQVGRVNKSRIIDDADNLDNNPSSLELENDEHQEIATHTAKSAIPVEQDVAPDEQRPPPQDATHEAGGHETGNAENQNEEMRAEKDTENSGRRCNTHEWDTAGEIYLMLGNNTHRVANSSKESKLQNLHKVQNRCKVNSKKGKGRLMFL</sequence>
<dbReference type="EnsemblPlants" id="LPERR05G07510.1">
    <property type="protein sequence ID" value="LPERR05G07510.1"/>
    <property type="gene ID" value="LPERR05G07510"/>
</dbReference>
<organism evidence="2 3">
    <name type="scientific">Leersia perrieri</name>
    <dbReference type="NCBI Taxonomy" id="77586"/>
    <lineage>
        <taxon>Eukaryota</taxon>
        <taxon>Viridiplantae</taxon>
        <taxon>Streptophyta</taxon>
        <taxon>Embryophyta</taxon>
        <taxon>Tracheophyta</taxon>
        <taxon>Spermatophyta</taxon>
        <taxon>Magnoliopsida</taxon>
        <taxon>Liliopsida</taxon>
        <taxon>Poales</taxon>
        <taxon>Poaceae</taxon>
        <taxon>BOP clade</taxon>
        <taxon>Oryzoideae</taxon>
        <taxon>Oryzeae</taxon>
        <taxon>Oryzinae</taxon>
        <taxon>Leersia</taxon>
    </lineage>
</organism>
<keyword evidence="3" id="KW-1185">Reference proteome</keyword>
<proteinExistence type="predicted"/>
<dbReference type="Gramene" id="LPERR05G07510.1">
    <property type="protein sequence ID" value="LPERR05G07510.1"/>
    <property type="gene ID" value="LPERR05G07510"/>
</dbReference>
<dbReference type="Proteomes" id="UP000032180">
    <property type="component" value="Chromosome 5"/>
</dbReference>
<reference evidence="2" key="3">
    <citation type="submission" date="2015-04" db="UniProtKB">
        <authorList>
            <consortium name="EnsemblPlants"/>
        </authorList>
    </citation>
    <scope>IDENTIFICATION</scope>
</reference>
<feature type="compositionally biased region" description="Polar residues" evidence="1">
    <location>
        <begin position="10"/>
        <end position="35"/>
    </location>
</feature>
<evidence type="ECO:0000256" key="1">
    <source>
        <dbReference type="SAM" id="MobiDB-lite"/>
    </source>
</evidence>
<evidence type="ECO:0000313" key="2">
    <source>
        <dbReference type="EnsemblPlants" id="LPERR05G07510.1"/>
    </source>
</evidence>
<dbReference type="HOGENOM" id="CLU_1410690_0_0_1"/>
<feature type="compositionally biased region" description="Basic and acidic residues" evidence="1">
    <location>
        <begin position="123"/>
        <end position="139"/>
    </location>
</feature>
<reference evidence="2 3" key="1">
    <citation type="submission" date="2012-08" db="EMBL/GenBank/DDBJ databases">
        <title>Oryza genome evolution.</title>
        <authorList>
            <person name="Wing R.A."/>
        </authorList>
    </citation>
    <scope>NUCLEOTIDE SEQUENCE</scope>
</reference>
<feature type="region of interest" description="Disordered" evidence="1">
    <location>
        <begin position="1"/>
        <end position="69"/>
    </location>
</feature>
<accession>A0A0D9WEE9</accession>
<name>A0A0D9WEE9_9ORYZ</name>
<feature type="region of interest" description="Disordered" evidence="1">
    <location>
        <begin position="84"/>
        <end position="139"/>
    </location>
</feature>
<protein>
    <submittedName>
        <fullName evidence="2">Uncharacterized protein</fullName>
    </submittedName>
</protein>
<evidence type="ECO:0000313" key="3">
    <source>
        <dbReference type="Proteomes" id="UP000032180"/>
    </source>
</evidence>